<dbReference type="GeneID" id="89937534"/>
<dbReference type="EMBL" id="MU853333">
    <property type="protein sequence ID" value="KAK4116574.1"/>
    <property type="molecule type" value="Genomic_DNA"/>
</dbReference>
<evidence type="ECO:0000313" key="2">
    <source>
        <dbReference type="EMBL" id="KAK4116574.1"/>
    </source>
</evidence>
<proteinExistence type="predicted"/>
<keyword evidence="3" id="KW-1185">Reference proteome</keyword>
<sequence length="217" mass="23310">MPLALPFRAGVLPAARIVQAAAQATVTRGQLSRALIMARQRNQTEPSIDDDHQPRKGKAIPATPIDAIIFDGLIDQSSFTEVVTAYDFRPPRTIDQITGVPPPSVLTKLGSVEQQGKQKENDVVVSAAAAGGGRHPENPNGGDDHDNDDDDNGTPPAGGAEKPSFLPELQRELPLFLGGGPFRPGSSFLLGHEGRYTIDQGMSREEWREDRGEAGMR</sequence>
<reference evidence="2" key="2">
    <citation type="submission" date="2023-05" db="EMBL/GenBank/DDBJ databases">
        <authorList>
            <consortium name="Lawrence Berkeley National Laboratory"/>
            <person name="Steindorff A."/>
            <person name="Hensen N."/>
            <person name="Bonometti L."/>
            <person name="Westerberg I."/>
            <person name="Brannstrom I.O."/>
            <person name="Guillou S."/>
            <person name="Cros-Aarteil S."/>
            <person name="Calhoun S."/>
            <person name="Haridas S."/>
            <person name="Kuo A."/>
            <person name="Mondo S."/>
            <person name="Pangilinan J."/>
            <person name="Riley R."/>
            <person name="Labutti K."/>
            <person name="Andreopoulos B."/>
            <person name="Lipzen A."/>
            <person name="Chen C."/>
            <person name="Yanf M."/>
            <person name="Daum C."/>
            <person name="Ng V."/>
            <person name="Clum A."/>
            <person name="Ohm R."/>
            <person name="Martin F."/>
            <person name="Silar P."/>
            <person name="Natvig D."/>
            <person name="Lalanne C."/>
            <person name="Gautier V."/>
            <person name="Ament-Velasquez S.L."/>
            <person name="Kruys A."/>
            <person name="Hutchinson M.I."/>
            <person name="Powell A.J."/>
            <person name="Barry K."/>
            <person name="Miller A.N."/>
            <person name="Grigoriev I.V."/>
            <person name="Debuchy R."/>
            <person name="Gladieux P."/>
            <person name="Thoren M.H."/>
            <person name="Johannesson H."/>
        </authorList>
    </citation>
    <scope>NUCLEOTIDE SEQUENCE</scope>
    <source>
        <strain evidence="2">CBS 508.74</strain>
    </source>
</reference>
<dbReference type="RefSeq" id="XP_064674144.1">
    <property type="nucleotide sequence ID" value="XM_064813409.1"/>
</dbReference>
<organism evidence="2 3">
    <name type="scientific">Canariomyces notabilis</name>
    <dbReference type="NCBI Taxonomy" id="2074819"/>
    <lineage>
        <taxon>Eukaryota</taxon>
        <taxon>Fungi</taxon>
        <taxon>Dikarya</taxon>
        <taxon>Ascomycota</taxon>
        <taxon>Pezizomycotina</taxon>
        <taxon>Sordariomycetes</taxon>
        <taxon>Sordariomycetidae</taxon>
        <taxon>Sordariales</taxon>
        <taxon>Chaetomiaceae</taxon>
        <taxon>Canariomyces</taxon>
    </lineage>
</organism>
<dbReference type="Proteomes" id="UP001302812">
    <property type="component" value="Unassembled WGS sequence"/>
</dbReference>
<comment type="caution">
    <text evidence="2">The sequence shown here is derived from an EMBL/GenBank/DDBJ whole genome shotgun (WGS) entry which is preliminary data.</text>
</comment>
<gene>
    <name evidence="2" type="ORF">N656DRAFT_765514</name>
</gene>
<name>A0AAN6YXK8_9PEZI</name>
<evidence type="ECO:0000256" key="1">
    <source>
        <dbReference type="SAM" id="MobiDB-lite"/>
    </source>
</evidence>
<dbReference type="AlphaFoldDB" id="A0AAN6YXK8"/>
<evidence type="ECO:0000313" key="3">
    <source>
        <dbReference type="Proteomes" id="UP001302812"/>
    </source>
</evidence>
<protein>
    <submittedName>
        <fullName evidence="2">Uncharacterized protein</fullName>
    </submittedName>
</protein>
<feature type="region of interest" description="Disordered" evidence="1">
    <location>
        <begin position="130"/>
        <end position="217"/>
    </location>
</feature>
<accession>A0AAN6YXK8</accession>
<reference evidence="2" key="1">
    <citation type="journal article" date="2023" name="Mol. Phylogenet. Evol.">
        <title>Genome-scale phylogeny and comparative genomics of the fungal order Sordariales.</title>
        <authorList>
            <person name="Hensen N."/>
            <person name="Bonometti L."/>
            <person name="Westerberg I."/>
            <person name="Brannstrom I.O."/>
            <person name="Guillou S."/>
            <person name="Cros-Aarteil S."/>
            <person name="Calhoun S."/>
            <person name="Haridas S."/>
            <person name="Kuo A."/>
            <person name="Mondo S."/>
            <person name="Pangilinan J."/>
            <person name="Riley R."/>
            <person name="LaButti K."/>
            <person name="Andreopoulos B."/>
            <person name="Lipzen A."/>
            <person name="Chen C."/>
            <person name="Yan M."/>
            <person name="Daum C."/>
            <person name="Ng V."/>
            <person name="Clum A."/>
            <person name="Steindorff A."/>
            <person name="Ohm R.A."/>
            <person name="Martin F."/>
            <person name="Silar P."/>
            <person name="Natvig D.O."/>
            <person name="Lalanne C."/>
            <person name="Gautier V."/>
            <person name="Ament-Velasquez S.L."/>
            <person name="Kruys A."/>
            <person name="Hutchinson M.I."/>
            <person name="Powell A.J."/>
            <person name="Barry K."/>
            <person name="Miller A.N."/>
            <person name="Grigoriev I.V."/>
            <person name="Debuchy R."/>
            <person name="Gladieux P."/>
            <person name="Hiltunen Thoren M."/>
            <person name="Johannesson H."/>
        </authorList>
    </citation>
    <scope>NUCLEOTIDE SEQUENCE</scope>
    <source>
        <strain evidence="2">CBS 508.74</strain>
    </source>
</reference>
<feature type="compositionally biased region" description="Basic and acidic residues" evidence="1">
    <location>
        <begin position="192"/>
        <end position="217"/>
    </location>
</feature>